<feature type="transmembrane region" description="Helical" evidence="7">
    <location>
        <begin position="385"/>
        <end position="407"/>
    </location>
</feature>
<dbReference type="PANTHER" id="PTHR42925:SF1">
    <property type="entry name" value="VIRULENCE FACTOR MVIN"/>
    <property type="match status" value="1"/>
</dbReference>
<evidence type="ECO:0000256" key="3">
    <source>
        <dbReference type="ARBA" id="ARBA00022475"/>
    </source>
</evidence>
<dbReference type="InterPro" id="IPR002528">
    <property type="entry name" value="MATE_fam"/>
</dbReference>
<dbReference type="STRING" id="146817.SAMN04488502_10752"/>
<feature type="transmembrane region" description="Helical" evidence="7">
    <location>
        <begin position="140"/>
        <end position="161"/>
    </location>
</feature>
<evidence type="ECO:0000313" key="8">
    <source>
        <dbReference type="EMBL" id="SDM76231.1"/>
    </source>
</evidence>
<evidence type="ECO:0000256" key="2">
    <source>
        <dbReference type="ARBA" id="ARBA00022448"/>
    </source>
</evidence>
<accession>A0A1G9VWB9</accession>
<sequence length="456" mass="49636">MKAGQANINTSWGIKVNRFSLFKLAWPIFLEQFLIMLVGFVNVYILSKYDSVAAAGVEATNQIIWNFLLVFAIISMGTSVLVAQNVGAKRPEAIDKIAAVSLLFNALLGAAVSLILLTFGKGILMRLGIADHLLSYAHTYMQIVGGFIFFDALLSSADAILKGFGRTKQCLAITAFMNVLNLTGSILLGLGVAGFPALGVQGVAIAAVCGKGVAVMAALVYVFTKLLKIGILRHLLAFPVRELKQLLTIGFPAAMENMSYNLSQTILMMIIIVHLGADAYITRTYAWSVIKMAFLFSLAIGQANIIMIGQLVGARKFAEAEQAGMQNFKIAFAGAWVIGGLLFLFRYQLMEIFTSDPGIIALGATVFLIDAFLEPGRTFNIVFIYGLRGAGDVIFPVFVAIISMWSITIGLGYYLGVVLGYGLPGLWLVMLLDEWFRGLAMLWRWRSGDWKSKAMV</sequence>
<feature type="transmembrane region" description="Helical" evidence="7">
    <location>
        <begin position="98"/>
        <end position="120"/>
    </location>
</feature>
<keyword evidence="3" id="KW-1003">Cell membrane</keyword>
<feature type="transmembrane region" description="Helical" evidence="7">
    <location>
        <begin position="326"/>
        <end position="345"/>
    </location>
</feature>
<evidence type="ECO:0000256" key="1">
    <source>
        <dbReference type="ARBA" id="ARBA00004651"/>
    </source>
</evidence>
<dbReference type="GO" id="GO:0015297">
    <property type="term" value="F:antiporter activity"/>
    <property type="evidence" value="ECO:0007669"/>
    <property type="project" value="InterPro"/>
</dbReference>
<dbReference type="PIRSF" id="PIRSF006603">
    <property type="entry name" value="DinF"/>
    <property type="match status" value="1"/>
</dbReference>
<organism evidence="8 9">
    <name type="scientific">Dendrosporobacter quercicolus</name>
    <dbReference type="NCBI Taxonomy" id="146817"/>
    <lineage>
        <taxon>Bacteria</taxon>
        <taxon>Bacillati</taxon>
        <taxon>Bacillota</taxon>
        <taxon>Negativicutes</taxon>
        <taxon>Selenomonadales</taxon>
        <taxon>Sporomusaceae</taxon>
        <taxon>Dendrosporobacter</taxon>
    </lineage>
</organism>
<keyword evidence="2" id="KW-0813">Transport</keyword>
<feature type="transmembrane region" description="Helical" evidence="7">
    <location>
        <begin position="203"/>
        <end position="223"/>
    </location>
</feature>
<dbReference type="EMBL" id="FNHB01000007">
    <property type="protein sequence ID" value="SDM76231.1"/>
    <property type="molecule type" value="Genomic_DNA"/>
</dbReference>
<dbReference type="GO" id="GO:0042910">
    <property type="term" value="F:xenobiotic transmembrane transporter activity"/>
    <property type="evidence" value="ECO:0007669"/>
    <property type="project" value="InterPro"/>
</dbReference>
<keyword evidence="4 7" id="KW-0812">Transmembrane</keyword>
<evidence type="ECO:0000256" key="6">
    <source>
        <dbReference type="ARBA" id="ARBA00023136"/>
    </source>
</evidence>
<dbReference type="CDD" id="cd13134">
    <property type="entry name" value="MATE_like_8"/>
    <property type="match status" value="1"/>
</dbReference>
<comment type="subcellular location">
    <subcellularLocation>
        <location evidence="1">Cell membrane</location>
        <topology evidence="1">Multi-pass membrane protein</topology>
    </subcellularLocation>
</comment>
<feature type="transmembrane region" description="Helical" evidence="7">
    <location>
        <begin position="292"/>
        <end position="314"/>
    </location>
</feature>
<dbReference type="InterPro" id="IPR047135">
    <property type="entry name" value="YsiQ"/>
</dbReference>
<dbReference type="InterPro" id="IPR048279">
    <property type="entry name" value="MdtK-like"/>
</dbReference>
<dbReference type="PANTHER" id="PTHR42925">
    <property type="entry name" value="MULTIDRUG AND TOXIN EFFLUX PROTEIN MATE FAMILY"/>
    <property type="match status" value="1"/>
</dbReference>
<dbReference type="Pfam" id="PF01554">
    <property type="entry name" value="MatE"/>
    <property type="match status" value="2"/>
</dbReference>
<keyword evidence="5 7" id="KW-1133">Transmembrane helix</keyword>
<feature type="transmembrane region" description="Helical" evidence="7">
    <location>
        <begin position="63"/>
        <end position="86"/>
    </location>
</feature>
<keyword evidence="6 7" id="KW-0472">Membrane</keyword>
<feature type="transmembrane region" description="Helical" evidence="7">
    <location>
        <begin position="21"/>
        <end position="43"/>
    </location>
</feature>
<name>A0A1G9VWB9_9FIRM</name>
<protein>
    <submittedName>
        <fullName evidence="8">Putative efflux protein, MATE family</fullName>
    </submittedName>
</protein>
<dbReference type="NCBIfam" id="TIGR00797">
    <property type="entry name" value="matE"/>
    <property type="match status" value="1"/>
</dbReference>
<proteinExistence type="predicted"/>
<feature type="transmembrane region" description="Helical" evidence="7">
    <location>
        <begin position="413"/>
        <end position="436"/>
    </location>
</feature>
<dbReference type="Proteomes" id="UP000214880">
    <property type="component" value="Unassembled WGS sequence"/>
</dbReference>
<gene>
    <name evidence="8" type="ORF">SAMN04488502_10752</name>
</gene>
<keyword evidence="9" id="KW-1185">Reference proteome</keyword>
<evidence type="ECO:0000256" key="7">
    <source>
        <dbReference type="SAM" id="Phobius"/>
    </source>
</evidence>
<dbReference type="AlphaFoldDB" id="A0A1G9VWB9"/>
<dbReference type="GO" id="GO:0005886">
    <property type="term" value="C:plasma membrane"/>
    <property type="evidence" value="ECO:0007669"/>
    <property type="project" value="UniProtKB-SubCell"/>
</dbReference>
<evidence type="ECO:0000256" key="5">
    <source>
        <dbReference type="ARBA" id="ARBA00022989"/>
    </source>
</evidence>
<evidence type="ECO:0000256" key="4">
    <source>
        <dbReference type="ARBA" id="ARBA00022692"/>
    </source>
</evidence>
<reference evidence="8 9" key="1">
    <citation type="submission" date="2016-10" db="EMBL/GenBank/DDBJ databases">
        <authorList>
            <person name="de Groot N.N."/>
        </authorList>
    </citation>
    <scope>NUCLEOTIDE SEQUENCE [LARGE SCALE GENOMIC DNA]</scope>
    <source>
        <strain evidence="8 9">DSM 1736</strain>
    </source>
</reference>
<feature type="transmembrane region" description="Helical" evidence="7">
    <location>
        <begin position="265"/>
        <end position="286"/>
    </location>
</feature>
<feature type="transmembrane region" description="Helical" evidence="7">
    <location>
        <begin position="173"/>
        <end position="197"/>
    </location>
</feature>
<evidence type="ECO:0000313" key="9">
    <source>
        <dbReference type="Proteomes" id="UP000214880"/>
    </source>
</evidence>